<proteinExistence type="predicted"/>
<dbReference type="AlphaFoldDB" id="A0A7W5C5C9"/>
<dbReference type="RefSeq" id="WP_183560223.1">
    <property type="nucleotide sequence ID" value="NZ_CBCSLB010000002.1"/>
</dbReference>
<dbReference type="Proteomes" id="UP000518605">
    <property type="component" value="Unassembled WGS sequence"/>
</dbReference>
<evidence type="ECO:0008006" key="3">
    <source>
        <dbReference type="Google" id="ProtNLM"/>
    </source>
</evidence>
<gene>
    <name evidence="1" type="ORF">FHS16_001391</name>
</gene>
<evidence type="ECO:0000313" key="2">
    <source>
        <dbReference type="Proteomes" id="UP000518605"/>
    </source>
</evidence>
<comment type="caution">
    <text evidence="1">The sequence shown here is derived from an EMBL/GenBank/DDBJ whole genome shotgun (WGS) entry which is preliminary data.</text>
</comment>
<name>A0A7W5C5C9_9BACL</name>
<reference evidence="1 2" key="1">
    <citation type="submission" date="2020-08" db="EMBL/GenBank/DDBJ databases">
        <title>Genomic Encyclopedia of Type Strains, Phase III (KMG-III): the genomes of soil and plant-associated and newly described type strains.</title>
        <authorList>
            <person name="Whitman W."/>
        </authorList>
    </citation>
    <scope>NUCLEOTIDE SEQUENCE [LARGE SCALE GENOMIC DNA]</scope>
    <source>
        <strain evidence="1 2">CECT 8234</strain>
    </source>
</reference>
<accession>A0A7W5C5C9</accession>
<evidence type="ECO:0000313" key="1">
    <source>
        <dbReference type="EMBL" id="MBB3151348.1"/>
    </source>
</evidence>
<dbReference type="EMBL" id="JACHXW010000003">
    <property type="protein sequence ID" value="MBB3151348.1"/>
    <property type="molecule type" value="Genomic_DNA"/>
</dbReference>
<protein>
    <recommendedName>
        <fullName evidence="3">Beta-galactosidase C-terminal domain-containing protein</fullName>
    </recommendedName>
</protein>
<organism evidence="1 2">
    <name type="scientific">Paenibacillus endophyticus</name>
    <dbReference type="NCBI Taxonomy" id="1294268"/>
    <lineage>
        <taxon>Bacteria</taxon>
        <taxon>Bacillati</taxon>
        <taxon>Bacillota</taxon>
        <taxon>Bacilli</taxon>
        <taxon>Bacillales</taxon>
        <taxon>Paenibacillaceae</taxon>
        <taxon>Paenibacillus</taxon>
    </lineage>
</organism>
<sequence length="97" mass="10646">MERDNPSLLIQKTTLVSAVKEAGLWHAEQELAFPIVVKSGKNKAGSFIRYYFNYSAAAVSFPYVQGSGVELMSGCSILSGETMELQPWGFLVIKEAI</sequence>
<keyword evidence="2" id="KW-1185">Reference proteome</keyword>